<dbReference type="SUPFAM" id="SSF49899">
    <property type="entry name" value="Concanavalin A-like lectins/glucanases"/>
    <property type="match status" value="1"/>
</dbReference>
<evidence type="ECO:0000313" key="2">
    <source>
        <dbReference type="EMBL" id="RNF10300.1"/>
    </source>
</evidence>
<dbReference type="InterPro" id="IPR013320">
    <property type="entry name" value="ConA-like_dom_sf"/>
</dbReference>
<dbReference type="EMBL" id="MKGL01000034">
    <property type="protein sequence ID" value="RNF10300.1"/>
    <property type="molecule type" value="Genomic_DNA"/>
</dbReference>
<accession>A0A3R7LAB8</accession>
<dbReference type="Pfam" id="PF22925">
    <property type="entry name" value="TS_C"/>
    <property type="match status" value="1"/>
</dbReference>
<gene>
    <name evidence="2" type="ORF">TraAM80_01643</name>
</gene>
<dbReference type="RefSeq" id="XP_029241479.1">
    <property type="nucleotide sequence ID" value="XM_029378677.1"/>
</dbReference>
<evidence type="ECO:0000313" key="3">
    <source>
        <dbReference type="Proteomes" id="UP000283634"/>
    </source>
</evidence>
<dbReference type="OrthoDB" id="252831at2759"/>
<dbReference type="GeneID" id="40325576"/>
<name>A0A3R7LAB8_TRYRA</name>
<dbReference type="AlphaFoldDB" id="A0A3R7LAB8"/>
<dbReference type="InterPro" id="IPR055239">
    <property type="entry name" value="TS_C"/>
</dbReference>
<reference evidence="2 3" key="1">
    <citation type="journal article" date="2018" name="BMC Genomics">
        <title>Genomic comparison of Trypanosoma conorhini and Trypanosoma rangeli to Trypanosoma cruzi strains of high and low virulence.</title>
        <authorList>
            <person name="Bradwell K.R."/>
            <person name="Koparde V.N."/>
            <person name="Matveyev A.V."/>
            <person name="Serrano M.G."/>
            <person name="Alves J.M."/>
            <person name="Parikh H."/>
            <person name="Huang B."/>
            <person name="Lee V."/>
            <person name="Espinosa-Alvarez O."/>
            <person name="Ortiz P.A."/>
            <person name="Costa-Martins A.G."/>
            <person name="Teixeira M.M."/>
            <person name="Buck G.A."/>
        </authorList>
    </citation>
    <scope>NUCLEOTIDE SEQUENCE [LARGE SCALE GENOMIC DNA]</scope>
    <source>
        <strain evidence="2 3">AM80</strain>
    </source>
</reference>
<dbReference type="Gene3D" id="2.60.120.200">
    <property type="match status" value="1"/>
</dbReference>
<protein>
    <submittedName>
        <fullName evidence="2">Trans-sialidase</fullName>
    </submittedName>
</protein>
<dbReference type="InterPro" id="IPR021287">
    <property type="entry name" value="Trans-sialidase_CS"/>
</dbReference>
<dbReference type="VEuPathDB" id="TriTrypDB:TRSC58_06522"/>
<feature type="domain" description="Trans-sialidase C-terminal" evidence="1">
    <location>
        <begin position="8"/>
        <end position="225"/>
    </location>
</feature>
<keyword evidence="3" id="KW-1185">Reference proteome</keyword>
<comment type="caution">
    <text evidence="2">The sequence shown here is derived from an EMBL/GenBank/DDBJ whole genome shotgun (WGS) entry which is preliminary data.</text>
</comment>
<dbReference type="Proteomes" id="UP000283634">
    <property type="component" value="Unassembled WGS sequence"/>
</dbReference>
<dbReference type="Pfam" id="PF11052">
    <property type="entry name" value="Tr-sialidase_C"/>
    <property type="match status" value="1"/>
</dbReference>
<sequence>AGCVGPLPTAGLIGFLSNNASDTHWNDEYLGVGATVSTGTTTKVENGFQLAGRGTRIVWPVVRQEDNPVRSYVGEELTLVATVTISKVPTGVTSLLGVNTVGLTGDRLGLWHDEHQHWKTMLREEGNASAVTWEVGTVYWVALTVQKDGCSAYVDGQLVGSLGDQGVSPLEAPHSSGVGLGRPLLGMPSEMISNIYFEGYGDDTEEDTESHVTVTNVLLYNRCFNGSEIAALMRRKEVGTAPGPNNASVPHANRVVEAASKEVGGGDSSVRGHLSGMLLPLLLLLVMWGFSALC</sequence>
<organism evidence="2 3">
    <name type="scientific">Trypanosoma rangeli</name>
    <dbReference type="NCBI Taxonomy" id="5698"/>
    <lineage>
        <taxon>Eukaryota</taxon>
        <taxon>Discoba</taxon>
        <taxon>Euglenozoa</taxon>
        <taxon>Kinetoplastea</taxon>
        <taxon>Metakinetoplastina</taxon>
        <taxon>Trypanosomatida</taxon>
        <taxon>Trypanosomatidae</taxon>
        <taxon>Trypanosoma</taxon>
        <taxon>Herpetosoma</taxon>
    </lineage>
</organism>
<proteinExistence type="predicted"/>
<feature type="non-terminal residue" evidence="2">
    <location>
        <position position="1"/>
    </location>
</feature>
<evidence type="ECO:0000259" key="1">
    <source>
        <dbReference type="Pfam" id="PF22925"/>
    </source>
</evidence>